<keyword evidence="2" id="KW-1133">Transmembrane helix</keyword>
<feature type="transmembrane region" description="Helical" evidence="2">
    <location>
        <begin position="54"/>
        <end position="73"/>
    </location>
</feature>
<keyword evidence="2" id="KW-0812">Transmembrane</keyword>
<dbReference type="EMBL" id="JADBEM010000001">
    <property type="protein sequence ID" value="MBE1608735.1"/>
    <property type="molecule type" value="Genomic_DNA"/>
</dbReference>
<gene>
    <name evidence="3" type="ORF">HEB94_005583</name>
</gene>
<sequence length="131" mass="13437">MTKGRAMIGRALRRVLVVGALTGVGAVGTASVALAETPDSWTKSAPMPLLEVLGIYVGIPVALFALIALLVVAPSLVRGANLQPGVEWSGQPEWFGARPDDEAIPTGDSTTDELSEAKASAVTRGGAGGRW</sequence>
<dbReference type="Proteomes" id="UP000638648">
    <property type="component" value="Unassembled WGS sequence"/>
</dbReference>
<evidence type="ECO:0000256" key="2">
    <source>
        <dbReference type="SAM" id="Phobius"/>
    </source>
</evidence>
<proteinExistence type="predicted"/>
<evidence type="ECO:0000256" key="1">
    <source>
        <dbReference type="SAM" id="MobiDB-lite"/>
    </source>
</evidence>
<evidence type="ECO:0000313" key="3">
    <source>
        <dbReference type="EMBL" id="MBE1608735.1"/>
    </source>
</evidence>
<comment type="caution">
    <text evidence="3">The sequence shown here is derived from an EMBL/GenBank/DDBJ whole genome shotgun (WGS) entry which is preliminary data.</text>
</comment>
<dbReference type="AlphaFoldDB" id="A0A927MXH2"/>
<accession>A0A927MXH2</accession>
<keyword evidence="4" id="KW-1185">Reference proteome</keyword>
<evidence type="ECO:0000313" key="4">
    <source>
        <dbReference type="Proteomes" id="UP000638648"/>
    </source>
</evidence>
<dbReference type="RefSeq" id="WP_192752454.1">
    <property type="nucleotide sequence ID" value="NZ_BAABJL010000172.1"/>
</dbReference>
<name>A0A927MXH2_9ACTN</name>
<feature type="region of interest" description="Disordered" evidence="1">
    <location>
        <begin position="90"/>
        <end position="131"/>
    </location>
</feature>
<organism evidence="3 4">
    <name type="scientific">Actinopolymorpha pittospori</name>
    <dbReference type="NCBI Taxonomy" id="648752"/>
    <lineage>
        <taxon>Bacteria</taxon>
        <taxon>Bacillati</taxon>
        <taxon>Actinomycetota</taxon>
        <taxon>Actinomycetes</taxon>
        <taxon>Propionibacteriales</taxon>
        <taxon>Actinopolymorphaceae</taxon>
        <taxon>Actinopolymorpha</taxon>
    </lineage>
</organism>
<reference evidence="3" key="1">
    <citation type="submission" date="2020-10" db="EMBL/GenBank/DDBJ databases">
        <title>Sequencing the genomes of 1000 actinobacteria strains.</title>
        <authorList>
            <person name="Klenk H.-P."/>
        </authorList>
    </citation>
    <scope>NUCLEOTIDE SEQUENCE</scope>
    <source>
        <strain evidence="3">DSM 45354</strain>
    </source>
</reference>
<keyword evidence="2" id="KW-0472">Membrane</keyword>
<protein>
    <submittedName>
        <fullName evidence="3">Uncharacterized protein</fullName>
    </submittedName>
</protein>